<evidence type="ECO:0000256" key="5">
    <source>
        <dbReference type="ARBA" id="ARBA00022734"/>
    </source>
</evidence>
<dbReference type="PANTHER" id="PTHR45713">
    <property type="entry name" value="FTP DOMAIN-CONTAINING PROTEIN"/>
    <property type="match status" value="1"/>
</dbReference>
<dbReference type="SMART" id="SM00607">
    <property type="entry name" value="FTP"/>
    <property type="match status" value="1"/>
</dbReference>
<evidence type="ECO:0000259" key="8">
    <source>
        <dbReference type="SMART" id="SM00607"/>
    </source>
</evidence>
<dbReference type="PANTHER" id="PTHR45713:SF14">
    <property type="entry name" value="FUCOLECTIN-1-LIKE"/>
    <property type="match status" value="1"/>
</dbReference>
<protein>
    <recommendedName>
        <fullName evidence="8">Fucolectin tachylectin-4 pentraxin-1 domain-containing protein</fullName>
    </recommendedName>
</protein>
<dbReference type="GO" id="GO:0001868">
    <property type="term" value="P:regulation of complement activation, lectin pathway"/>
    <property type="evidence" value="ECO:0007669"/>
    <property type="project" value="UniProtKB-ARBA"/>
</dbReference>
<evidence type="ECO:0000256" key="3">
    <source>
        <dbReference type="ARBA" id="ARBA00011233"/>
    </source>
</evidence>
<dbReference type="GO" id="GO:0042806">
    <property type="term" value="F:fucose binding"/>
    <property type="evidence" value="ECO:0007669"/>
    <property type="project" value="UniProtKB-ARBA"/>
</dbReference>
<name>A0AAD9KTJ0_RIDPI</name>
<dbReference type="Gene3D" id="2.60.120.260">
    <property type="entry name" value="Galactose-binding domain-like"/>
    <property type="match status" value="3"/>
</dbReference>
<comment type="caution">
    <text evidence="9">The sequence shown here is derived from an EMBL/GenBank/DDBJ whole genome shotgun (WGS) entry which is preliminary data.</text>
</comment>
<comment type="subunit">
    <text evidence="3">Homotrimer.</text>
</comment>
<dbReference type="InterPro" id="IPR008979">
    <property type="entry name" value="Galactose-bd-like_sf"/>
</dbReference>
<evidence type="ECO:0000256" key="6">
    <source>
        <dbReference type="ARBA" id="ARBA00022837"/>
    </source>
</evidence>
<gene>
    <name evidence="9" type="ORF">NP493_600g02001</name>
</gene>
<keyword evidence="7" id="KW-1015">Disulfide bond</keyword>
<dbReference type="GO" id="GO:0046872">
    <property type="term" value="F:metal ion binding"/>
    <property type="evidence" value="ECO:0007669"/>
    <property type="project" value="UniProtKB-KW"/>
</dbReference>
<keyword evidence="10" id="KW-1185">Reference proteome</keyword>
<evidence type="ECO:0000313" key="10">
    <source>
        <dbReference type="Proteomes" id="UP001209878"/>
    </source>
</evidence>
<dbReference type="GO" id="GO:0010185">
    <property type="term" value="P:regulation of cellular defense response"/>
    <property type="evidence" value="ECO:0007669"/>
    <property type="project" value="UniProtKB-ARBA"/>
</dbReference>
<dbReference type="InterPro" id="IPR006585">
    <property type="entry name" value="FTP1"/>
</dbReference>
<comment type="function">
    <text evidence="1">Acts as a defensive agent. Recognizes blood group fucosylated oligosaccharides including A, B, H and Lewis B-type antigens. Does not recognize Lewis A antigen and has low affinity for monovalent haptens.</text>
</comment>
<comment type="similarity">
    <text evidence="2">Belongs to the fucolectin family.</text>
</comment>
<dbReference type="EMBL" id="JAODUO010000599">
    <property type="protein sequence ID" value="KAK2177408.1"/>
    <property type="molecule type" value="Genomic_DNA"/>
</dbReference>
<evidence type="ECO:0000256" key="2">
    <source>
        <dbReference type="ARBA" id="ARBA00010147"/>
    </source>
</evidence>
<dbReference type="InterPro" id="IPR051941">
    <property type="entry name" value="BG_Antigen-Binding_Lectin"/>
</dbReference>
<accession>A0AAD9KTJ0</accession>
<evidence type="ECO:0000256" key="1">
    <source>
        <dbReference type="ARBA" id="ARBA00002219"/>
    </source>
</evidence>
<keyword evidence="5" id="KW-0430">Lectin</keyword>
<evidence type="ECO:0000313" key="9">
    <source>
        <dbReference type="EMBL" id="KAK2177408.1"/>
    </source>
</evidence>
<organism evidence="9 10">
    <name type="scientific">Ridgeia piscesae</name>
    <name type="common">Tubeworm</name>
    <dbReference type="NCBI Taxonomy" id="27915"/>
    <lineage>
        <taxon>Eukaryota</taxon>
        <taxon>Metazoa</taxon>
        <taxon>Spiralia</taxon>
        <taxon>Lophotrochozoa</taxon>
        <taxon>Annelida</taxon>
        <taxon>Polychaeta</taxon>
        <taxon>Sedentaria</taxon>
        <taxon>Canalipalpata</taxon>
        <taxon>Sabellida</taxon>
        <taxon>Siboglinidae</taxon>
        <taxon>Ridgeia</taxon>
    </lineage>
</organism>
<dbReference type="Pfam" id="PF22633">
    <property type="entry name" value="F5_F8_type_C_2"/>
    <property type="match status" value="1"/>
</dbReference>
<reference evidence="9" key="1">
    <citation type="journal article" date="2023" name="Mol. Biol. Evol.">
        <title>Third-Generation Sequencing Reveals the Adaptive Role of the Epigenome in Three Deep-Sea Polychaetes.</title>
        <authorList>
            <person name="Perez M."/>
            <person name="Aroh O."/>
            <person name="Sun Y."/>
            <person name="Lan Y."/>
            <person name="Juniper S.K."/>
            <person name="Young C.R."/>
            <person name="Angers B."/>
            <person name="Qian P.Y."/>
        </authorList>
    </citation>
    <scope>NUCLEOTIDE SEQUENCE</scope>
    <source>
        <strain evidence="9">R07B-5</strain>
    </source>
</reference>
<evidence type="ECO:0000256" key="7">
    <source>
        <dbReference type="ARBA" id="ARBA00023157"/>
    </source>
</evidence>
<keyword evidence="4" id="KW-0479">Metal-binding</keyword>
<feature type="domain" description="Fucolectin tachylectin-4 pentraxin-1" evidence="8">
    <location>
        <begin position="58"/>
        <end position="198"/>
    </location>
</feature>
<proteinExistence type="inferred from homology"/>
<keyword evidence="6" id="KW-0106">Calcium</keyword>
<dbReference type="AlphaFoldDB" id="A0AAD9KTJ0"/>
<evidence type="ECO:0000256" key="4">
    <source>
        <dbReference type="ARBA" id="ARBA00022723"/>
    </source>
</evidence>
<sequence>MRCDAMRCDAMRCDAMRCGRSGPVGFDRLIDRSIDRSIDLIIIALVDRDWTNTAVDRTHNLALGKKTKQIATFYENHSNKAVDGNTNPDASNDGCAITPGTIGGSWWEVNLEAVYQIREVVITSRGDCCPEELRDFWIEAWAPSGKIVCAFVETAFGLGETRRIMCKPGTVGSRVKIVTSSIEPLALCEVQAYGARTERLRDFVIEAIASKTSPRICAHVKPALGLGETKRIPCKPGTTGSKIKIRLNSKEPLQLCEVQVFGKLARHLTDFSVNIAIGMDAYQSATTKWGATQGANGDRRGNLTMSGSCTTSPYIKSYRTNSWWKVDLRYVYDIKLVMFLNRGDCCAAPKVSTIKDEALVN</sequence>
<dbReference type="Proteomes" id="UP001209878">
    <property type="component" value="Unassembled WGS sequence"/>
</dbReference>
<dbReference type="SUPFAM" id="SSF49785">
    <property type="entry name" value="Galactose-binding domain-like"/>
    <property type="match status" value="2"/>
</dbReference>